<keyword evidence="4" id="KW-0433">Leucine-rich repeat</keyword>
<feature type="domain" description="Disease resistance R13L4/SHOC-2-like LRR" evidence="15">
    <location>
        <begin position="95"/>
        <end position="391"/>
    </location>
</feature>
<keyword evidence="6 13" id="KW-0732">Signal</keyword>
<evidence type="ECO:0000256" key="9">
    <source>
        <dbReference type="ARBA" id="ARBA00023136"/>
    </source>
</evidence>
<dbReference type="SMART" id="SM00369">
    <property type="entry name" value="LRR_TYP"/>
    <property type="match status" value="11"/>
</dbReference>
<dbReference type="AlphaFoldDB" id="A0A445CYS2"/>
<gene>
    <name evidence="16" type="ORF">Ahy_A05g021867</name>
</gene>
<evidence type="ECO:0000256" key="4">
    <source>
        <dbReference type="ARBA" id="ARBA00022614"/>
    </source>
</evidence>
<keyword evidence="17" id="KW-1185">Reference proteome</keyword>
<dbReference type="PRINTS" id="PR00019">
    <property type="entry name" value="LEURICHRPT"/>
</dbReference>
<comment type="similarity">
    <text evidence="2">Belongs to the RLP family.</text>
</comment>
<comment type="subcellular location">
    <subcellularLocation>
        <location evidence="1">Cell membrane</location>
        <topology evidence="1">Single-pass type I membrane protein</topology>
    </subcellularLocation>
</comment>
<evidence type="ECO:0000256" key="5">
    <source>
        <dbReference type="ARBA" id="ARBA00022692"/>
    </source>
</evidence>
<evidence type="ECO:0000256" key="7">
    <source>
        <dbReference type="ARBA" id="ARBA00022737"/>
    </source>
</evidence>
<keyword evidence="3" id="KW-1003">Cell membrane</keyword>
<feature type="signal peptide" evidence="13">
    <location>
        <begin position="1"/>
        <end position="27"/>
    </location>
</feature>
<dbReference type="STRING" id="3818.A0A445CYS2"/>
<evidence type="ECO:0000256" key="10">
    <source>
        <dbReference type="ARBA" id="ARBA00023170"/>
    </source>
</evidence>
<evidence type="ECO:0000259" key="14">
    <source>
        <dbReference type="Pfam" id="PF08263"/>
    </source>
</evidence>
<feature type="domain" description="Leucine-rich repeat-containing N-terminal plant-type" evidence="14">
    <location>
        <begin position="33"/>
        <end position="70"/>
    </location>
</feature>
<evidence type="ECO:0000313" key="17">
    <source>
        <dbReference type="Proteomes" id="UP000289738"/>
    </source>
</evidence>
<evidence type="ECO:0000256" key="6">
    <source>
        <dbReference type="ARBA" id="ARBA00022729"/>
    </source>
</evidence>
<evidence type="ECO:0000256" key="12">
    <source>
        <dbReference type="SAM" id="Phobius"/>
    </source>
</evidence>
<dbReference type="FunFam" id="3.80.10.10:FF:000213">
    <property type="entry name" value="Tyrosine-sulfated glycopeptide receptor 1"/>
    <property type="match status" value="2"/>
</dbReference>
<evidence type="ECO:0000256" key="13">
    <source>
        <dbReference type="SAM" id="SignalP"/>
    </source>
</evidence>
<dbReference type="Gene3D" id="3.80.10.10">
    <property type="entry name" value="Ribonuclease Inhibitor"/>
    <property type="match status" value="4"/>
</dbReference>
<dbReference type="Pfam" id="PF08263">
    <property type="entry name" value="LRRNT_2"/>
    <property type="match status" value="1"/>
</dbReference>
<dbReference type="FunFam" id="3.80.10.10:FF:001678">
    <property type="entry name" value="Calmodulin-binding receptor kinase CaMRLK"/>
    <property type="match status" value="1"/>
</dbReference>
<evidence type="ECO:0000313" key="16">
    <source>
        <dbReference type="EMBL" id="RYR56059.1"/>
    </source>
</evidence>
<keyword evidence="10" id="KW-0675">Receptor</keyword>
<dbReference type="SUPFAM" id="SSF52058">
    <property type="entry name" value="L domain-like"/>
    <property type="match status" value="2"/>
</dbReference>
<organism evidence="16 17">
    <name type="scientific">Arachis hypogaea</name>
    <name type="common">Peanut</name>
    <dbReference type="NCBI Taxonomy" id="3818"/>
    <lineage>
        <taxon>Eukaryota</taxon>
        <taxon>Viridiplantae</taxon>
        <taxon>Streptophyta</taxon>
        <taxon>Embryophyta</taxon>
        <taxon>Tracheophyta</taxon>
        <taxon>Spermatophyta</taxon>
        <taxon>Magnoliopsida</taxon>
        <taxon>eudicotyledons</taxon>
        <taxon>Gunneridae</taxon>
        <taxon>Pentapetalae</taxon>
        <taxon>rosids</taxon>
        <taxon>fabids</taxon>
        <taxon>Fabales</taxon>
        <taxon>Fabaceae</taxon>
        <taxon>Papilionoideae</taxon>
        <taxon>50 kb inversion clade</taxon>
        <taxon>dalbergioids sensu lato</taxon>
        <taxon>Dalbergieae</taxon>
        <taxon>Pterocarpus clade</taxon>
        <taxon>Arachis</taxon>
    </lineage>
</organism>
<keyword evidence="8 12" id="KW-1133">Transmembrane helix</keyword>
<keyword evidence="7" id="KW-0677">Repeat</keyword>
<evidence type="ECO:0000256" key="1">
    <source>
        <dbReference type="ARBA" id="ARBA00004251"/>
    </source>
</evidence>
<comment type="caution">
    <text evidence="16">The sequence shown here is derived from an EMBL/GenBank/DDBJ whole genome shotgun (WGS) entry which is preliminary data.</text>
</comment>
<reference evidence="16 17" key="1">
    <citation type="submission" date="2019-01" db="EMBL/GenBank/DDBJ databases">
        <title>Sequencing of cultivated peanut Arachis hypogaea provides insights into genome evolution and oil improvement.</title>
        <authorList>
            <person name="Chen X."/>
        </authorList>
    </citation>
    <scope>NUCLEOTIDE SEQUENCE [LARGE SCALE GENOMIC DNA]</scope>
    <source>
        <strain evidence="17">cv. Fuhuasheng</strain>
        <tissue evidence="16">Leaves</tissue>
    </source>
</reference>
<dbReference type="Proteomes" id="UP000289738">
    <property type="component" value="Chromosome A05"/>
</dbReference>
<dbReference type="Pfam" id="PF00560">
    <property type="entry name" value="LRR_1"/>
    <property type="match status" value="7"/>
</dbReference>
<dbReference type="InterPro" id="IPR003591">
    <property type="entry name" value="Leu-rich_rpt_typical-subtyp"/>
</dbReference>
<dbReference type="InterPro" id="IPR046956">
    <property type="entry name" value="RLP23-like"/>
</dbReference>
<sequence>MSNHFQKWDYALLVVLIMLYDAGLIHGEVTCLENERQSLLRFKQGIHDDMGMLSTWSNDDCCKWQGITCSNQTGHVLRLLLRGSYSHHLSGQANISTLIDLQYLQHLDLSYNSFLGSYISEHIGLFPNLKYLNLSRADFVESIIPYQLGNLSQLQYLDISCNHFGGEIPPQLSKLTHLQYLDLSYNDLDGVIPYQLKHLGQLQYLSLGGRNSDLLSGAIPFQSGDLPLLHTLKLGGDFALETKGVEWVSNLSFLNTLDFTSMSLGNSHHWLQMIGKHIPNLTELRLSDCSLSDNDVQLLFHIHSNYSSTTSLTILDLSDNMLTSSTFGLLSNFSSNLRELYLSSNNIVLSQSHYPNFPSLVSLDLSYNNLTSSVFQGNFNFGSNLQELDLSNCSLMDTNFLVSSTSIVNSSSSLVSLDLSFNLLTSSNIFHWIFNFTANLHTLSLRDNLLKGPVPLGFDKAVNSLEYLSLSDNNLQGEIPHFFGNICTLQSLVLSYNNLSGDFSRFIQNSSWCNRHIFQELYLSYNQITGVIPKSIRVLSELEYLSLEGNFLKGEITESHLTSFSKLKYLSLSYNSLSLKFVPRWIPPFQLIYLSLASCKLGPNFPSWLHTQNHLGYLDISDAGIHGTVPEWVWYKFQVVGYGYHLNMSHNNFIGAIPSLPPRLSVPGAYIDLSSNQFEGTIPSFLQHAWWLILSENKFSDVSSLLCDNSTTATSSLLSLDLTNNQINGQLPDCWGSVNTLLFLDLSNNNLSGKIPPSMGSLNKLKALVLRNNSLMGELPSSLKNCTHLFVLDVAKNLLAGPIPFWIGDNLQQLILLSMSENHFSGNLSMHLCHLENIQVLDLSRNKLSDGIPTCIKNFTAISKRRINITEASRCTDIYSNGTYFYGYGSLGQYIVNITLMWKGVENWFKDPEFSLKAIDLSGNHLTGEIPKEIGYLVGLNELNLSRNNLKGEIPSQIGNLTSLDSLDLSRNDLCGRIPSSLSQIDGIGVLDLSYNNLSGRIPSGGHMDTFGASFFEGNPNLCGEQLNKTCPEDMTPTKPQEPTTHDDADDNSDFYEALYMSLGFGFFFGFWGLLGPLLFWRFWRIAYVRFLNKVADYIYVTVALNMRRFHN</sequence>
<dbReference type="InterPro" id="IPR032675">
    <property type="entry name" value="LRR_dom_sf"/>
</dbReference>
<dbReference type="PANTHER" id="PTHR48063">
    <property type="entry name" value="LRR RECEPTOR-LIKE KINASE"/>
    <property type="match status" value="1"/>
</dbReference>
<dbReference type="Pfam" id="PF13855">
    <property type="entry name" value="LRR_8"/>
    <property type="match status" value="1"/>
</dbReference>
<dbReference type="SUPFAM" id="SSF52047">
    <property type="entry name" value="RNI-like"/>
    <property type="match status" value="1"/>
</dbReference>
<accession>A0A445CYS2</accession>
<dbReference type="InterPro" id="IPR055414">
    <property type="entry name" value="LRR_R13L4/SHOC2-like"/>
</dbReference>
<protein>
    <submittedName>
        <fullName evidence="16">Uncharacterized protein</fullName>
    </submittedName>
</protein>
<keyword evidence="5 12" id="KW-0812">Transmembrane</keyword>
<evidence type="ECO:0000259" key="15">
    <source>
        <dbReference type="Pfam" id="PF23598"/>
    </source>
</evidence>
<name>A0A445CYS2_ARAHY</name>
<dbReference type="Pfam" id="PF23598">
    <property type="entry name" value="LRR_14"/>
    <property type="match status" value="1"/>
</dbReference>
<dbReference type="EMBL" id="SDMP01000005">
    <property type="protein sequence ID" value="RYR56059.1"/>
    <property type="molecule type" value="Genomic_DNA"/>
</dbReference>
<feature type="transmembrane region" description="Helical" evidence="12">
    <location>
        <begin position="1059"/>
        <end position="1084"/>
    </location>
</feature>
<keyword evidence="11" id="KW-0325">Glycoprotein</keyword>
<keyword evidence="9 12" id="KW-0472">Membrane</keyword>
<evidence type="ECO:0000256" key="3">
    <source>
        <dbReference type="ARBA" id="ARBA00022475"/>
    </source>
</evidence>
<dbReference type="PANTHER" id="PTHR48063:SF98">
    <property type="entry name" value="LRR RECEPTOR-LIKE SERINE_THREONINE-PROTEIN KINASE FLS2"/>
    <property type="match status" value="1"/>
</dbReference>
<evidence type="ECO:0000256" key="2">
    <source>
        <dbReference type="ARBA" id="ARBA00009592"/>
    </source>
</evidence>
<evidence type="ECO:0000256" key="11">
    <source>
        <dbReference type="ARBA" id="ARBA00023180"/>
    </source>
</evidence>
<dbReference type="InterPro" id="IPR001611">
    <property type="entry name" value="Leu-rich_rpt"/>
</dbReference>
<dbReference type="InterPro" id="IPR013210">
    <property type="entry name" value="LRR_N_plant-typ"/>
</dbReference>
<evidence type="ECO:0000256" key="8">
    <source>
        <dbReference type="ARBA" id="ARBA00022989"/>
    </source>
</evidence>
<feature type="chain" id="PRO_5019388482" evidence="13">
    <location>
        <begin position="28"/>
        <end position="1112"/>
    </location>
</feature>
<proteinExistence type="inferred from homology"/>
<dbReference type="GO" id="GO:0005886">
    <property type="term" value="C:plasma membrane"/>
    <property type="evidence" value="ECO:0007669"/>
    <property type="project" value="UniProtKB-SubCell"/>
</dbReference>
<dbReference type="SMART" id="SM00365">
    <property type="entry name" value="LRR_SD22"/>
    <property type="match status" value="7"/>
</dbReference>